<organism evidence="1">
    <name type="scientific">Macaca fascicularis</name>
    <name type="common">Crab-eating macaque</name>
    <name type="synonym">Cynomolgus monkey</name>
    <dbReference type="NCBI Taxonomy" id="9541"/>
    <lineage>
        <taxon>Eukaryota</taxon>
        <taxon>Metazoa</taxon>
        <taxon>Chordata</taxon>
        <taxon>Craniata</taxon>
        <taxon>Vertebrata</taxon>
        <taxon>Euteleostomi</taxon>
        <taxon>Mammalia</taxon>
        <taxon>Eutheria</taxon>
        <taxon>Euarchontoglires</taxon>
        <taxon>Primates</taxon>
        <taxon>Haplorrhini</taxon>
        <taxon>Catarrhini</taxon>
        <taxon>Cercopithecidae</taxon>
        <taxon>Cercopithecinae</taxon>
        <taxon>Macaca</taxon>
    </lineage>
</organism>
<accession>I7GCY4</accession>
<reference evidence="1" key="1">
    <citation type="journal article" date="2007" name="PLoS Biol.">
        <title>Rate of evolution in brain-expressed genes in humans and other primates.</title>
        <authorList>
            <person name="Wang H.-Y."/>
            <person name="Chien H.-C."/>
            <person name="Osada N."/>
            <person name="Hashimoto K."/>
            <person name="Sugano S."/>
            <person name="Gojobori T."/>
            <person name="Chou C.-K."/>
            <person name="Tsai S.-F."/>
            <person name="Wu C.-I."/>
            <person name="Shen C.-K.J."/>
        </authorList>
    </citation>
    <scope>NUCLEOTIDE SEQUENCE</scope>
</reference>
<dbReference type="AlphaFoldDB" id="I7GCY4"/>
<sequence length="35" mass="4357">MCNQNYVSIAYKTLVRFNIYIYTSLYRYMDLHFVL</sequence>
<name>I7GCY4_MACFA</name>
<protein>
    <submittedName>
        <fullName evidence="1">Macaca fascicularis brain cDNA clone: QflA-20711, similar to human nuclear receptor subfamily 1, group D, member 2 (NR1D2), mRNA, RefSeq: NM_005126.2</fullName>
    </submittedName>
</protein>
<keyword evidence="1" id="KW-0675">Receptor</keyword>
<evidence type="ECO:0000313" key="1">
    <source>
        <dbReference type="EMBL" id="BAE90104.1"/>
    </source>
</evidence>
<dbReference type="EMBL" id="AB173042">
    <property type="protein sequence ID" value="BAE90104.1"/>
    <property type="molecule type" value="mRNA"/>
</dbReference>
<proteinExistence type="evidence at transcript level"/>